<sequence length="172" mass="18867">MEEKGLSFETKQAQNFTLLLEKALNAESSIASLVVAQDGSGDYRTINEAVAALASGGKNRPKREIIYVKSGVYKEHVDIGMELTNLMIVGVYGDGFWVRGITFENMAGPKNKKQSRIQTNLSFVAVVSKLQYLETIALLPGGQWTPWITCYMITAQGRDTANGNSRISIIDS</sequence>
<gene>
    <name evidence="7" type="ORF">ACH5RR_000346</name>
</gene>
<dbReference type="GO" id="GO:0030599">
    <property type="term" value="F:pectinesterase activity"/>
    <property type="evidence" value="ECO:0007669"/>
    <property type="project" value="UniProtKB-EC"/>
</dbReference>
<comment type="caution">
    <text evidence="7">The sequence shown here is derived from an EMBL/GenBank/DDBJ whole genome shotgun (WGS) entry which is preliminary data.</text>
</comment>
<protein>
    <recommendedName>
        <fullName evidence="6">Pectinesterase catalytic domain-containing protein</fullName>
    </recommendedName>
</protein>
<dbReference type="AlphaFoldDB" id="A0ABD3B0C9"/>
<comment type="catalytic activity">
    <reaction evidence="5">
        <text>[(1-&gt;4)-alpha-D-galacturonosyl methyl ester](n) + n H2O = [(1-&gt;4)-alpha-D-galacturonosyl](n) + n methanol + n H(+)</text>
        <dbReference type="Rhea" id="RHEA:22380"/>
        <dbReference type="Rhea" id="RHEA-COMP:14570"/>
        <dbReference type="Rhea" id="RHEA-COMP:14573"/>
        <dbReference type="ChEBI" id="CHEBI:15377"/>
        <dbReference type="ChEBI" id="CHEBI:15378"/>
        <dbReference type="ChEBI" id="CHEBI:17790"/>
        <dbReference type="ChEBI" id="CHEBI:140522"/>
        <dbReference type="ChEBI" id="CHEBI:140523"/>
        <dbReference type="EC" id="3.1.1.11"/>
    </reaction>
</comment>
<feature type="domain" description="Pectinesterase catalytic" evidence="6">
    <location>
        <begin position="33"/>
        <end position="90"/>
    </location>
</feature>
<keyword evidence="8" id="KW-1185">Reference proteome</keyword>
<evidence type="ECO:0000256" key="2">
    <source>
        <dbReference type="ARBA" id="ARBA00022801"/>
    </source>
</evidence>
<dbReference type="SUPFAM" id="SSF51126">
    <property type="entry name" value="Pectin lyase-like"/>
    <property type="match status" value="1"/>
</dbReference>
<dbReference type="Pfam" id="PF01095">
    <property type="entry name" value="Pectinesterase"/>
    <property type="match status" value="1"/>
</dbReference>
<dbReference type="GO" id="GO:0071555">
    <property type="term" value="P:cell wall organization"/>
    <property type="evidence" value="ECO:0007669"/>
    <property type="project" value="UniProtKB-KW"/>
</dbReference>
<dbReference type="InterPro" id="IPR011050">
    <property type="entry name" value="Pectin_lyase_fold/virulence"/>
</dbReference>
<dbReference type="InterPro" id="IPR000070">
    <property type="entry name" value="Pectinesterase_cat"/>
</dbReference>
<dbReference type="PANTHER" id="PTHR31707">
    <property type="entry name" value="PECTINESTERASE"/>
    <property type="match status" value="1"/>
</dbReference>
<keyword evidence="4" id="KW-0961">Cell wall biogenesis/degradation</keyword>
<evidence type="ECO:0000256" key="3">
    <source>
        <dbReference type="ARBA" id="ARBA00023085"/>
    </source>
</evidence>
<proteinExistence type="predicted"/>
<organism evidence="7 8">
    <name type="scientific">Cinchona calisaya</name>
    <dbReference type="NCBI Taxonomy" id="153742"/>
    <lineage>
        <taxon>Eukaryota</taxon>
        <taxon>Viridiplantae</taxon>
        <taxon>Streptophyta</taxon>
        <taxon>Embryophyta</taxon>
        <taxon>Tracheophyta</taxon>
        <taxon>Spermatophyta</taxon>
        <taxon>Magnoliopsida</taxon>
        <taxon>eudicotyledons</taxon>
        <taxon>Gunneridae</taxon>
        <taxon>Pentapetalae</taxon>
        <taxon>asterids</taxon>
        <taxon>lamiids</taxon>
        <taxon>Gentianales</taxon>
        <taxon>Rubiaceae</taxon>
        <taxon>Cinchonoideae</taxon>
        <taxon>Cinchoneae</taxon>
        <taxon>Cinchona</taxon>
    </lineage>
</organism>
<keyword evidence="3" id="KW-0063">Aspartyl esterase</keyword>
<dbReference type="InterPro" id="IPR012334">
    <property type="entry name" value="Pectin_lyas_fold"/>
</dbReference>
<comment type="pathway">
    <text evidence="1">Glycan metabolism; pectin degradation; 2-dehydro-3-deoxy-D-gluconate from pectin: step 1/5.</text>
</comment>
<reference evidence="7 8" key="1">
    <citation type="submission" date="2024-11" db="EMBL/GenBank/DDBJ databases">
        <title>A near-complete genome assembly of Cinchona calisaya.</title>
        <authorList>
            <person name="Lian D.C."/>
            <person name="Zhao X.W."/>
            <person name="Wei L."/>
        </authorList>
    </citation>
    <scope>NUCLEOTIDE SEQUENCE [LARGE SCALE GENOMIC DNA]</scope>
    <source>
        <tissue evidence="7">Nenye</tissue>
    </source>
</reference>
<name>A0ABD3B0C9_9GENT</name>
<evidence type="ECO:0000259" key="6">
    <source>
        <dbReference type="Pfam" id="PF01095"/>
    </source>
</evidence>
<evidence type="ECO:0000256" key="4">
    <source>
        <dbReference type="ARBA" id="ARBA00023316"/>
    </source>
</evidence>
<evidence type="ECO:0000256" key="5">
    <source>
        <dbReference type="ARBA" id="ARBA00047928"/>
    </source>
</evidence>
<dbReference type="Proteomes" id="UP001630127">
    <property type="component" value="Unassembled WGS sequence"/>
</dbReference>
<dbReference type="EMBL" id="JBJUIK010000001">
    <property type="protein sequence ID" value="KAL3536980.1"/>
    <property type="molecule type" value="Genomic_DNA"/>
</dbReference>
<dbReference type="Gene3D" id="2.160.20.10">
    <property type="entry name" value="Single-stranded right-handed beta-helix, Pectin lyase-like"/>
    <property type="match status" value="1"/>
</dbReference>
<evidence type="ECO:0000313" key="7">
    <source>
        <dbReference type="EMBL" id="KAL3536980.1"/>
    </source>
</evidence>
<accession>A0ABD3B0C9</accession>
<keyword evidence="2" id="KW-0378">Hydrolase</keyword>
<evidence type="ECO:0000313" key="8">
    <source>
        <dbReference type="Proteomes" id="UP001630127"/>
    </source>
</evidence>
<evidence type="ECO:0000256" key="1">
    <source>
        <dbReference type="ARBA" id="ARBA00005184"/>
    </source>
</evidence>